<gene>
    <name evidence="2" type="ORF">FJR45_08865</name>
</gene>
<evidence type="ECO:0008006" key="4">
    <source>
        <dbReference type="Google" id="ProtNLM"/>
    </source>
</evidence>
<organism evidence="2 3">
    <name type="scientific">Sulfurimonas sediminis</name>
    <dbReference type="NCBI Taxonomy" id="2590020"/>
    <lineage>
        <taxon>Bacteria</taxon>
        <taxon>Pseudomonadati</taxon>
        <taxon>Campylobacterota</taxon>
        <taxon>Epsilonproteobacteria</taxon>
        <taxon>Campylobacterales</taxon>
        <taxon>Sulfurimonadaceae</taxon>
        <taxon>Sulfurimonas</taxon>
    </lineage>
</organism>
<dbReference type="Proteomes" id="UP000593719">
    <property type="component" value="Chromosome"/>
</dbReference>
<proteinExistence type="predicted"/>
<keyword evidence="1" id="KW-0812">Transmembrane</keyword>
<evidence type="ECO:0000256" key="1">
    <source>
        <dbReference type="SAM" id="Phobius"/>
    </source>
</evidence>
<reference evidence="2 3" key="1">
    <citation type="submission" date="2019-06" db="EMBL/GenBank/DDBJ databases">
        <title>Sulfurimonas gotlandica sp. nov., a chemoautotrophic and psychrotolerant epsilonproteobacterium isolated from a pelagic redoxcline, and an emended description of the genus Sulfurimonas.</title>
        <authorList>
            <person name="Wang S."/>
            <person name="Jiang L."/>
            <person name="Shao Z."/>
        </authorList>
    </citation>
    <scope>NUCLEOTIDE SEQUENCE [LARGE SCALE GENOMIC DNA]</scope>
    <source>
        <strain evidence="2 3">S2-6</strain>
    </source>
</reference>
<dbReference type="AlphaFoldDB" id="A0A7M1B2S0"/>
<keyword evidence="3" id="KW-1185">Reference proteome</keyword>
<feature type="transmembrane region" description="Helical" evidence="1">
    <location>
        <begin position="40"/>
        <end position="57"/>
    </location>
</feature>
<evidence type="ECO:0000313" key="3">
    <source>
        <dbReference type="Proteomes" id="UP000593719"/>
    </source>
</evidence>
<sequence length="167" mass="19867">MSVKNMSKTISVDYIWNKELALQTSKLFYDYDMRHSAKRYIGWFFVALVQFGIVGALKHESYGILYLSTFLIFYWYFGRWFLRKRMLLNFYKKNMSQDTEVHFIIDTKGLHKDKKHIPWEEITRIVKLENGILVQSLHDTLFFQNSAFGSADELQQFLALAKEKGKL</sequence>
<dbReference type="RefSeq" id="WP_193150218.1">
    <property type="nucleotide sequence ID" value="NZ_CP041235.1"/>
</dbReference>
<feature type="transmembrane region" description="Helical" evidence="1">
    <location>
        <begin position="63"/>
        <end position="82"/>
    </location>
</feature>
<keyword evidence="1" id="KW-0472">Membrane</keyword>
<name>A0A7M1B2S0_9BACT</name>
<keyword evidence="1" id="KW-1133">Transmembrane helix</keyword>
<dbReference type="EMBL" id="CP041235">
    <property type="protein sequence ID" value="QOP44047.1"/>
    <property type="molecule type" value="Genomic_DNA"/>
</dbReference>
<dbReference type="KEGG" id="ssei:FJR45_08865"/>
<evidence type="ECO:0000313" key="2">
    <source>
        <dbReference type="EMBL" id="QOP44047.1"/>
    </source>
</evidence>
<accession>A0A7M1B2S0</accession>
<protein>
    <recommendedName>
        <fullName evidence="4">YcxB family protein</fullName>
    </recommendedName>
</protein>